<dbReference type="InterPro" id="IPR051924">
    <property type="entry name" value="GST_Kappa/NadH"/>
</dbReference>
<dbReference type="GO" id="GO:0018845">
    <property type="term" value="F:2-hydroxychromene-2-carboxylate isomerase activity"/>
    <property type="evidence" value="ECO:0007669"/>
    <property type="project" value="UniProtKB-UniRule"/>
</dbReference>
<reference evidence="4" key="1">
    <citation type="journal article" date="2014" name="Int. J. Syst. Evol. Microbiol.">
        <title>Complete genome sequence of Corynebacterium casei LMG S-19264T (=DSM 44701T), isolated from a smear-ripened cheese.</title>
        <authorList>
            <consortium name="US DOE Joint Genome Institute (JGI-PGF)"/>
            <person name="Walter F."/>
            <person name="Albersmeier A."/>
            <person name="Kalinowski J."/>
            <person name="Ruckert C."/>
        </authorList>
    </citation>
    <scope>NUCLEOTIDE SEQUENCE</scope>
    <source>
        <strain evidence="4">CGMCC 1.15880</strain>
    </source>
</reference>
<accession>A0A916R4V3</accession>
<dbReference type="EC" id="5.99.1.4" evidence="1"/>
<reference evidence="4" key="2">
    <citation type="submission" date="2020-09" db="EMBL/GenBank/DDBJ databases">
        <authorList>
            <person name="Sun Q."/>
            <person name="Zhou Y."/>
        </authorList>
    </citation>
    <scope>NUCLEOTIDE SEQUENCE</scope>
    <source>
        <strain evidence="4">CGMCC 1.15880</strain>
    </source>
</reference>
<dbReference type="PANTHER" id="PTHR42943">
    <property type="entry name" value="GLUTATHIONE S-TRANSFERASE KAPPA"/>
    <property type="match status" value="1"/>
</dbReference>
<evidence type="ECO:0000313" key="5">
    <source>
        <dbReference type="Proteomes" id="UP000628017"/>
    </source>
</evidence>
<dbReference type="PIRSF" id="PIRSF006386">
    <property type="entry name" value="HCCAis_GSTk"/>
    <property type="match status" value="1"/>
</dbReference>
<name>A0A916R4V3_9RHOB</name>
<sequence>MKTFDFLYDFGSPNVYLVHKIMDQIEARTGAKANYIPILLGGLFKLTKNTPPIQAFGGVTNKLEYERREMHRFIERYDIPFQFNPHFPVMTTAVMRGAIYAQSQDFGPRYIDVVFDAVWKDGLKMDDPEVIAKTLDANGLPASQIMEGAQSQPVKDRLFELTSQAMERGAFGAPMMFVGEEPFFGKDSLPDMEHWLSKQD</sequence>
<dbReference type="AlphaFoldDB" id="A0A916R4V3"/>
<feature type="domain" description="DSBA-like thioredoxin" evidence="3">
    <location>
        <begin position="5"/>
        <end position="194"/>
    </location>
</feature>
<comment type="caution">
    <text evidence="4">The sequence shown here is derived from an EMBL/GenBank/DDBJ whole genome shotgun (WGS) entry which is preliminary data.</text>
</comment>
<feature type="active site" description="Nucleophile" evidence="2">
    <location>
        <position position="12"/>
    </location>
</feature>
<dbReference type="GO" id="GO:0004364">
    <property type="term" value="F:glutathione transferase activity"/>
    <property type="evidence" value="ECO:0007669"/>
    <property type="project" value="TreeGrafter"/>
</dbReference>
<dbReference type="CDD" id="cd03022">
    <property type="entry name" value="DsbA_HCCA_Iso"/>
    <property type="match status" value="1"/>
</dbReference>
<dbReference type="GO" id="GO:0004602">
    <property type="term" value="F:glutathione peroxidase activity"/>
    <property type="evidence" value="ECO:0007669"/>
    <property type="project" value="TreeGrafter"/>
</dbReference>
<evidence type="ECO:0000256" key="1">
    <source>
        <dbReference type="PIRNR" id="PIRNR006386"/>
    </source>
</evidence>
<comment type="catalytic activity">
    <reaction evidence="1">
        <text>2-hydroxychromene-2-carboxylate = (3E)-4-(2-hydroxyphenyl)-2-oxobut-3-enoate</text>
        <dbReference type="Rhea" id="RHEA:27401"/>
        <dbReference type="ChEBI" id="CHEBI:59350"/>
        <dbReference type="ChEBI" id="CHEBI:59353"/>
        <dbReference type="EC" id="5.99.1.4"/>
    </reaction>
</comment>
<dbReference type="Pfam" id="PF01323">
    <property type="entry name" value="DSBA"/>
    <property type="match status" value="1"/>
</dbReference>
<proteinExistence type="inferred from homology"/>
<dbReference type="InterPro" id="IPR044087">
    <property type="entry name" value="NahD-like"/>
</dbReference>
<dbReference type="PANTHER" id="PTHR42943:SF2">
    <property type="entry name" value="GLUTATHIONE S-TRANSFERASE KAPPA 1"/>
    <property type="match status" value="1"/>
</dbReference>
<comment type="similarity">
    <text evidence="1">Belongs to the GST superfamily. NadH family.</text>
</comment>
<dbReference type="Gene3D" id="3.40.30.10">
    <property type="entry name" value="Glutaredoxin"/>
    <property type="match status" value="1"/>
</dbReference>
<evidence type="ECO:0000256" key="2">
    <source>
        <dbReference type="PIRSR" id="PIRSR006386-1"/>
    </source>
</evidence>
<keyword evidence="1" id="KW-0413">Isomerase</keyword>
<dbReference type="Proteomes" id="UP000628017">
    <property type="component" value="Unassembled WGS sequence"/>
</dbReference>
<dbReference type="RefSeq" id="WP_188677490.1">
    <property type="nucleotide sequence ID" value="NZ_BMKA01000005.1"/>
</dbReference>
<dbReference type="GO" id="GO:0006749">
    <property type="term" value="P:glutathione metabolic process"/>
    <property type="evidence" value="ECO:0007669"/>
    <property type="project" value="TreeGrafter"/>
</dbReference>
<gene>
    <name evidence="4" type="ORF">GCM10011498_31330</name>
</gene>
<protein>
    <recommendedName>
        <fullName evidence="1">2-hydroxychromene-2-carboxylate isomerase</fullName>
        <ecNumber evidence="1">5.99.1.4</ecNumber>
    </recommendedName>
</protein>
<evidence type="ECO:0000313" key="4">
    <source>
        <dbReference type="EMBL" id="GGA28007.1"/>
    </source>
</evidence>
<dbReference type="InterPro" id="IPR001853">
    <property type="entry name" value="DSBA-like_thioredoxin_dom"/>
</dbReference>
<dbReference type="EMBL" id="BMKA01000005">
    <property type="protein sequence ID" value="GGA28007.1"/>
    <property type="molecule type" value="Genomic_DNA"/>
</dbReference>
<organism evidence="4 5">
    <name type="scientific">Neptunicoccus cionae</name>
    <dbReference type="NCBI Taxonomy" id="2035344"/>
    <lineage>
        <taxon>Bacteria</taxon>
        <taxon>Pseudomonadati</taxon>
        <taxon>Pseudomonadota</taxon>
        <taxon>Alphaproteobacteria</taxon>
        <taxon>Rhodobacterales</taxon>
        <taxon>Paracoccaceae</taxon>
        <taxon>Neptunicoccus</taxon>
    </lineage>
</organism>
<dbReference type="SUPFAM" id="SSF52833">
    <property type="entry name" value="Thioredoxin-like"/>
    <property type="match status" value="1"/>
</dbReference>
<evidence type="ECO:0000259" key="3">
    <source>
        <dbReference type="Pfam" id="PF01323"/>
    </source>
</evidence>
<dbReference type="InterPro" id="IPR014440">
    <property type="entry name" value="HCCAis_GSTk"/>
</dbReference>
<dbReference type="GO" id="GO:1901170">
    <property type="term" value="P:naphthalene catabolic process"/>
    <property type="evidence" value="ECO:0007669"/>
    <property type="project" value="InterPro"/>
</dbReference>
<dbReference type="InterPro" id="IPR036249">
    <property type="entry name" value="Thioredoxin-like_sf"/>
</dbReference>
<keyword evidence="5" id="KW-1185">Reference proteome</keyword>